<name>W6JUK3_9MICO</name>
<dbReference type="Pfam" id="PF03746">
    <property type="entry name" value="LamB_YcsF"/>
    <property type="match status" value="1"/>
</dbReference>
<dbReference type="AlphaFoldDB" id="W6JUK3"/>
<dbReference type="CDD" id="cd10787">
    <property type="entry name" value="LamB_YcsF_like"/>
    <property type="match status" value="1"/>
</dbReference>
<dbReference type="NCBIfam" id="NF003816">
    <property type="entry name" value="PRK05406.1-5"/>
    <property type="match status" value="1"/>
</dbReference>
<dbReference type="HAMAP" id="MF_00691">
    <property type="entry name" value="PxpA"/>
    <property type="match status" value="1"/>
</dbReference>
<dbReference type="NCBIfam" id="NF003814">
    <property type="entry name" value="PRK05406.1-3"/>
    <property type="match status" value="1"/>
</dbReference>
<dbReference type="GO" id="GO:0005975">
    <property type="term" value="P:carbohydrate metabolic process"/>
    <property type="evidence" value="ECO:0007669"/>
    <property type="project" value="InterPro"/>
</dbReference>
<dbReference type="EMBL" id="CAJA01000090">
    <property type="protein sequence ID" value="CCH72607.1"/>
    <property type="molecule type" value="Genomic_DNA"/>
</dbReference>
<comment type="caution">
    <text evidence="2">The sequence shown here is derived from an EMBL/GenBank/DDBJ whole genome shotgun (WGS) entry which is preliminary data.</text>
</comment>
<dbReference type="InterPro" id="IPR011330">
    <property type="entry name" value="Glyco_hydro/deAcase_b/a-brl"/>
</dbReference>
<comment type="catalytic activity">
    <reaction evidence="1">
        <text>5-oxo-L-proline + ATP + 2 H2O = L-glutamate + ADP + phosphate + H(+)</text>
        <dbReference type="Rhea" id="RHEA:10348"/>
        <dbReference type="ChEBI" id="CHEBI:15377"/>
        <dbReference type="ChEBI" id="CHEBI:15378"/>
        <dbReference type="ChEBI" id="CHEBI:29985"/>
        <dbReference type="ChEBI" id="CHEBI:30616"/>
        <dbReference type="ChEBI" id="CHEBI:43474"/>
        <dbReference type="ChEBI" id="CHEBI:58402"/>
        <dbReference type="ChEBI" id="CHEBI:456216"/>
        <dbReference type="EC" id="3.5.2.9"/>
    </reaction>
</comment>
<protein>
    <recommendedName>
        <fullName evidence="1">5-oxoprolinase subunit A</fullName>
        <shortName evidence="1">5-OPase subunit A</shortName>
        <ecNumber evidence="1">3.5.2.9</ecNumber>
    </recommendedName>
    <alternativeName>
        <fullName evidence="1">5-oxoprolinase (ATP-hydrolyzing) subunit A</fullName>
    </alternativeName>
</protein>
<comment type="function">
    <text evidence="1">Catalyzes the cleavage of 5-oxoproline to form L-glutamate coupled to the hydrolysis of ATP to ADP and inorganic phosphate.</text>
</comment>
<dbReference type="EC" id="3.5.2.9" evidence="1"/>
<comment type="subunit">
    <text evidence="1">Forms a complex composed of PxpA, PxpB and PxpC.</text>
</comment>
<keyword evidence="1" id="KW-0067">ATP-binding</keyword>
<gene>
    <name evidence="2" type="primary">ybgL</name>
    <name evidence="1" type="synonym">pxpA</name>
    <name evidence="2" type="ORF">BN11_180025</name>
</gene>
<keyword evidence="1" id="KW-0547">Nucleotide-binding</keyword>
<proteinExistence type="inferred from homology"/>
<dbReference type="STRING" id="1193182.BN11_180025"/>
<dbReference type="Gene3D" id="3.20.20.370">
    <property type="entry name" value="Glycoside hydrolase/deacetylase"/>
    <property type="match status" value="1"/>
</dbReference>
<evidence type="ECO:0000256" key="1">
    <source>
        <dbReference type="HAMAP-Rule" id="MF_00691"/>
    </source>
</evidence>
<keyword evidence="1" id="KW-0378">Hydrolase</keyword>
<dbReference type="GO" id="GO:0017168">
    <property type="term" value="F:5-oxoprolinase (ATP-hydrolyzing) activity"/>
    <property type="evidence" value="ECO:0007669"/>
    <property type="project" value="UniProtKB-UniRule"/>
</dbReference>
<dbReference type="PANTHER" id="PTHR30292:SF0">
    <property type="entry name" value="5-OXOPROLINASE SUBUNIT A"/>
    <property type="match status" value="1"/>
</dbReference>
<dbReference type="SUPFAM" id="SSF88713">
    <property type="entry name" value="Glycoside hydrolase/deacetylase"/>
    <property type="match status" value="1"/>
</dbReference>
<dbReference type="GO" id="GO:0005524">
    <property type="term" value="F:ATP binding"/>
    <property type="evidence" value="ECO:0007669"/>
    <property type="project" value="UniProtKB-UniRule"/>
</dbReference>
<organism evidence="2 3">
    <name type="scientific">Nostocoides australiense Ben110</name>
    <dbReference type="NCBI Taxonomy" id="1193182"/>
    <lineage>
        <taxon>Bacteria</taxon>
        <taxon>Bacillati</taxon>
        <taxon>Actinomycetota</taxon>
        <taxon>Actinomycetes</taxon>
        <taxon>Micrococcales</taxon>
        <taxon>Intrasporangiaceae</taxon>
        <taxon>Nostocoides</taxon>
    </lineage>
</organism>
<sequence>MLAGDRPFPFECGDNGAVTTIDLNADLGEGFGRWTLTDDAGLLDVITSANVACGYHAGDPQTMDRVCRIAAERGVAIGAQVSYRDLAGFGRRFIDTDPADLEADVLYQVGALEAFARAAGTRVAYVKPHGALYNAVVHHEAQAAAVVAAVQRYDGQLDLLGLPGSRLLALAGEAGLRAVAEGFVDRAYTADGTLLPRNESGAIVAEAGRPARAVRLAMDQRVDTVAGGEIPMRVESLCVHGDSPDAVATARDVRAALESAGAAIRAFVAE</sequence>
<evidence type="ECO:0000313" key="3">
    <source>
        <dbReference type="Proteomes" id="UP000035763"/>
    </source>
</evidence>
<comment type="similarity">
    <text evidence="1">Belongs to the LamB/PxpA family.</text>
</comment>
<evidence type="ECO:0000313" key="2">
    <source>
        <dbReference type="EMBL" id="CCH72607.1"/>
    </source>
</evidence>
<accession>W6JUK3</accession>
<dbReference type="PANTHER" id="PTHR30292">
    <property type="entry name" value="UNCHARACTERIZED PROTEIN YBGL-RELATED"/>
    <property type="match status" value="1"/>
</dbReference>
<reference evidence="2 3" key="1">
    <citation type="journal article" date="2013" name="ISME J.">
        <title>A metabolic model for members of the genus Tetrasphaera involved in enhanced biological phosphorus removal.</title>
        <authorList>
            <person name="Kristiansen R."/>
            <person name="Nguyen H.T.T."/>
            <person name="Saunders A.M."/>
            <person name="Nielsen J.L."/>
            <person name="Wimmer R."/>
            <person name="Le V.Q."/>
            <person name="McIlroy S.J."/>
            <person name="Petrovski S."/>
            <person name="Seviour R.J."/>
            <person name="Calteau A."/>
            <person name="Nielsen K.L."/>
            <person name="Nielsen P.H."/>
        </authorList>
    </citation>
    <scope>NUCLEOTIDE SEQUENCE [LARGE SCALE GENOMIC DNA]</scope>
    <source>
        <strain evidence="2 3">Ben110</strain>
    </source>
</reference>
<dbReference type="InterPro" id="IPR005501">
    <property type="entry name" value="LamB/YcsF/PxpA-like"/>
</dbReference>
<keyword evidence="3" id="KW-1185">Reference proteome</keyword>
<dbReference type="Proteomes" id="UP000035763">
    <property type="component" value="Unassembled WGS sequence"/>
</dbReference>